<accession>A0A371GPX2</accession>
<evidence type="ECO:0000313" key="2">
    <source>
        <dbReference type="Proteomes" id="UP000257109"/>
    </source>
</evidence>
<dbReference type="AlphaFoldDB" id="A0A371GPX2"/>
<reference evidence="1" key="1">
    <citation type="submission" date="2018-05" db="EMBL/GenBank/DDBJ databases">
        <title>Draft genome of Mucuna pruriens seed.</title>
        <authorList>
            <person name="Nnadi N.E."/>
            <person name="Vos R."/>
            <person name="Hasami M.H."/>
            <person name="Devisetty U.K."/>
            <person name="Aguiy J.C."/>
        </authorList>
    </citation>
    <scope>NUCLEOTIDE SEQUENCE [LARGE SCALE GENOMIC DNA]</scope>
    <source>
        <strain evidence="1">JCA_2017</strain>
    </source>
</reference>
<comment type="caution">
    <text evidence="1">The sequence shown here is derived from an EMBL/GenBank/DDBJ whole genome shotgun (WGS) entry which is preliminary data.</text>
</comment>
<protein>
    <submittedName>
        <fullName evidence="1">Uncharacterized protein</fullName>
    </submittedName>
</protein>
<keyword evidence="2" id="KW-1185">Reference proteome</keyword>
<proteinExistence type="predicted"/>
<organism evidence="1 2">
    <name type="scientific">Mucuna pruriens</name>
    <name type="common">Velvet bean</name>
    <name type="synonym">Dolichos pruriens</name>
    <dbReference type="NCBI Taxonomy" id="157652"/>
    <lineage>
        <taxon>Eukaryota</taxon>
        <taxon>Viridiplantae</taxon>
        <taxon>Streptophyta</taxon>
        <taxon>Embryophyta</taxon>
        <taxon>Tracheophyta</taxon>
        <taxon>Spermatophyta</taxon>
        <taxon>Magnoliopsida</taxon>
        <taxon>eudicotyledons</taxon>
        <taxon>Gunneridae</taxon>
        <taxon>Pentapetalae</taxon>
        <taxon>rosids</taxon>
        <taxon>fabids</taxon>
        <taxon>Fabales</taxon>
        <taxon>Fabaceae</taxon>
        <taxon>Papilionoideae</taxon>
        <taxon>50 kb inversion clade</taxon>
        <taxon>NPAAA clade</taxon>
        <taxon>indigoferoid/millettioid clade</taxon>
        <taxon>Phaseoleae</taxon>
        <taxon>Mucuna</taxon>
    </lineage>
</organism>
<gene>
    <name evidence="1" type="ORF">CR513_25317</name>
</gene>
<feature type="non-terminal residue" evidence="1">
    <location>
        <position position="1"/>
    </location>
</feature>
<evidence type="ECO:0000313" key="1">
    <source>
        <dbReference type="EMBL" id="RDX92536.1"/>
    </source>
</evidence>
<name>A0A371GPX2_MUCPR</name>
<dbReference type="EMBL" id="QJKJ01004852">
    <property type="protein sequence ID" value="RDX92536.1"/>
    <property type="molecule type" value="Genomic_DNA"/>
</dbReference>
<dbReference type="OrthoDB" id="1432271at2759"/>
<dbReference type="Proteomes" id="UP000257109">
    <property type="component" value="Unassembled WGS sequence"/>
</dbReference>
<sequence>MRLQLPQAVPKHAHAYERQHAWCFWLSASWGARKFPFLVIIDDGGKFNSGGNYEYFLEETKYEEAYIEEHVVGAGTAKVDGMRYQHHHYLDGDTCYVSPYDKNKIKNIVNT</sequence>